<reference evidence="1" key="1">
    <citation type="submission" date="2019-12" db="EMBL/GenBank/DDBJ databases">
        <title>Genome sequencing and annotation of Brassica cretica.</title>
        <authorList>
            <person name="Studholme D.J."/>
            <person name="Sarris P.F."/>
        </authorList>
    </citation>
    <scope>NUCLEOTIDE SEQUENCE</scope>
    <source>
        <strain evidence="1">PFS-001/15</strain>
        <tissue evidence="1">Leaf</tissue>
    </source>
</reference>
<sequence length="82" mass="8937">MDGDETKGAMVNEDEQRGFETVVEELLLPVASGGRLAMFKTKLGLLASKNFIVSTLERCSRSEATTSILLFDYLASCITGFI</sequence>
<gene>
    <name evidence="1" type="ORF">F2Q68_00041268</name>
</gene>
<accession>A0A8S9MCI7</accession>
<dbReference type="AlphaFoldDB" id="A0A8S9MCI7"/>
<evidence type="ECO:0000313" key="1">
    <source>
        <dbReference type="EMBL" id="KAF2617730.1"/>
    </source>
</evidence>
<comment type="caution">
    <text evidence="1">The sequence shown here is derived from an EMBL/GenBank/DDBJ whole genome shotgun (WGS) entry which is preliminary data.</text>
</comment>
<dbReference type="EMBL" id="QGKW02000007">
    <property type="protein sequence ID" value="KAF2617730.1"/>
    <property type="molecule type" value="Genomic_DNA"/>
</dbReference>
<protein>
    <submittedName>
        <fullName evidence="1">Uncharacterized protein</fullName>
    </submittedName>
</protein>
<organism evidence="1 2">
    <name type="scientific">Brassica cretica</name>
    <name type="common">Mustard</name>
    <dbReference type="NCBI Taxonomy" id="69181"/>
    <lineage>
        <taxon>Eukaryota</taxon>
        <taxon>Viridiplantae</taxon>
        <taxon>Streptophyta</taxon>
        <taxon>Embryophyta</taxon>
        <taxon>Tracheophyta</taxon>
        <taxon>Spermatophyta</taxon>
        <taxon>Magnoliopsida</taxon>
        <taxon>eudicotyledons</taxon>
        <taxon>Gunneridae</taxon>
        <taxon>Pentapetalae</taxon>
        <taxon>rosids</taxon>
        <taxon>malvids</taxon>
        <taxon>Brassicales</taxon>
        <taxon>Brassicaceae</taxon>
        <taxon>Brassiceae</taxon>
        <taxon>Brassica</taxon>
    </lineage>
</organism>
<name>A0A8S9MCI7_BRACR</name>
<dbReference type="Proteomes" id="UP000712281">
    <property type="component" value="Unassembled WGS sequence"/>
</dbReference>
<evidence type="ECO:0000313" key="2">
    <source>
        <dbReference type="Proteomes" id="UP000712281"/>
    </source>
</evidence>
<proteinExistence type="predicted"/>